<keyword evidence="6" id="KW-0547">Nucleotide-binding</keyword>
<evidence type="ECO:0000256" key="12">
    <source>
        <dbReference type="SAM" id="Coils"/>
    </source>
</evidence>
<dbReference type="CDD" id="cd06225">
    <property type="entry name" value="HAMP"/>
    <property type="match status" value="1"/>
</dbReference>
<evidence type="ECO:0000256" key="8">
    <source>
        <dbReference type="ARBA" id="ARBA00022840"/>
    </source>
</evidence>
<dbReference type="Gene3D" id="3.30.565.10">
    <property type="entry name" value="Histidine kinase-like ATPase, C-terminal domain"/>
    <property type="match status" value="1"/>
</dbReference>
<keyword evidence="2" id="KW-1003">Cell membrane</keyword>
<dbReference type="InterPro" id="IPR003594">
    <property type="entry name" value="HATPase_dom"/>
</dbReference>
<dbReference type="InterPro" id="IPR050640">
    <property type="entry name" value="Bact_2-comp_sensor_kinase"/>
</dbReference>
<feature type="domain" description="HAMP" evidence="14">
    <location>
        <begin position="343"/>
        <end position="395"/>
    </location>
</feature>
<feature type="transmembrane region" description="Helical" evidence="13">
    <location>
        <begin position="322"/>
        <end position="342"/>
    </location>
</feature>
<proteinExistence type="predicted"/>
<evidence type="ECO:0000256" key="6">
    <source>
        <dbReference type="ARBA" id="ARBA00022741"/>
    </source>
</evidence>
<keyword evidence="11 13" id="KW-0472">Membrane</keyword>
<keyword evidence="10" id="KW-0902">Two-component regulatory system</keyword>
<dbReference type="SUPFAM" id="SSF158472">
    <property type="entry name" value="HAMP domain-like"/>
    <property type="match status" value="1"/>
</dbReference>
<dbReference type="SUPFAM" id="SSF55874">
    <property type="entry name" value="ATPase domain of HSP90 chaperone/DNA topoisomerase II/histidine kinase"/>
    <property type="match status" value="1"/>
</dbReference>
<evidence type="ECO:0000256" key="7">
    <source>
        <dbReference type="ARBA" id="ARBA00022777"/>
    </source>
</evidence>
<dbReference type="Proteomes" id="UP000245412">
    <property type="component" value="Unassembled WGS sequence"/>
</dbReference>
<dbReference type="PANTHER" id="PTHR34220">
    <property type="entry name" value="SENSOR HISTIDINE KINASE YPDA"/>
    <property type="match status" value="1"/>
</dbReference>
<dbReference type="InterPro" id="IPR010559">
    <property type="entry name" value="Sig_transdc_His_kin_internal"/>
</dbReference>
<evidence type="ECO:0000313" key="16">
    <source>
        <dbReference type="Proteomes" id="UP000245412"/>
    </source>
</evidence>
<evidence type="ECO:0000256" key="11">
    <source>
        <dbReference type="ARBA" id="ARBA00023136"/>
    </source>
</evidence>
<dbReference type="InterPro" id="IPR003660">
    <property type="entry name" value="HAMP_dom"/>
</dbReference>
<keyword evidence="7" id="KW-0418">Kinase</keyword>
<keyword evidence="12" id="KW-0175">Coiled coil</keyword>
<gene>
    <name evidence="15" type="ORF">C7383_102334</name>
</gene>
<keyword evidence="5 13" id="KW-0812">Transmembrane</keyword>
<dbReference type="InterPro" id="IPR036890">
    <property type="entry name" value="HATPase_C_sf"/>
</dbReference>
<reference evidence="15 16" key="1">
    <citation type="submission" date="2018-05" db="EMBL/GenBank/DDBJ databases">
        <authorList>
            <person name="Goeker M."/>
            <person name="Huntemann M."/>
            <person name="Clum A."/>
            <person name="Pillay M."/>
            <person name="Palaniappan K."/>
            <person name="Varghese N."/>
            <person name="Mikhailova N."/>
            <person name="Stamatis D."/>
            <person name="Reddy T."/>
            <person name="Daum C."/>
            <person name="Shapiro N."/>
            <person name="Ivanova N."/>
            <person name="Kyrpides N."/>
            <person name="Woyke T."/>
        </authorList>
    </citation>
    <scope>NUCLEOTIDE SEQUENCE [LARGE SCALE GENOMIC DNA]</scope>
    <source>
        <strain evidence="15 16">DSM 26524</strain>
    </source>
</reference>
<comment type="subcellular location">
    <subcellularLocation>
        <location evidence="1">Cell membrane</location>
        <topology evidence="1">Multi-pass membrane protein</topology>
    </subcellularLocation>
</comment>
<dbReference type="Gene3D" id="6.10.340.10">
    <property type="match status" value="1"/>
</dbReference>
<dbReference type="PANTHER" id="PTHR34220:SF11">
    <property type="entry name" value="SENSOR PROTEIN KINASE HPTS"/>
    <property type="match status" value="1"/>
</dbReference>
<dbReference type="GO" id="GO:0005886">
    <property type="term" value="C:plasma membrane"/>
    <property type="evidence" value="ECO:0007669"/>
    <property type="project" value="UniProtKB-SubCell"/>
</dbReference>
<accession>A0AB73T8R2</accession>
<evidence type="ECO:0000256" key="9">
    <source>
        <dbReference type="ARBA" id="ARBA00022989"/>
    </source>
</evidence>
<evidence type="ECO:0000256" key="5">
    <source>
        <dbReference type="ARBA" id="ARBA00022692"/>
    </source>
</evidence>
<evidence type="ECO:0000259" key="14">
    <source>
        <dbReference type="PROSITE" id="PS50885"/>
    </source>
</evidence>
<dbReference type="Pfam" id="PF00672">
    <property type="entry name" value="HAMP"/>
    <property type="match status" value="1"/>
</dbReference>
<dbReference type="PROSITE" id="PS50885">
    <property type="entry name" value="HAMP"/>
    <property type="match status" value="1"/>
</dbReference>
<keyword evidence="8" id="KW-0067">ATP-binding</keyword>
<protein>
    <submittedName>
        <fullName evidence="15">Histidine kinase/DNA gyrase B/HSP90-like ATPase</fullName>
    </submittedName>
</protein>
<dbReference type="AlphaFoldDB" id="A0AB73T8R2"/>
<feature type="coiled-coil region" evidence="12">
    <location>
        <begin position="383"/>
        <end position="415"/>
    </location>
</feature>
<evidence type="ECO:0000313" key="15">
    <source>
        <dbReference type="EMBL" id="PWJ78198.1"/>
    </source>
</evidence>
<evidence type="ECO:0000256" key="4">
    <source>
        <dbReference type="ARBA" id="ARBA00022679"/>
    </source>
</evidence>
<dbReference type="GO" id="GO:0000155">
    <property type="term" value="F:phosphorelay sensor kinase activity"/>
    <property type="evidence" value="ECO:0007669"/>
    <property type="project" value="InterPro"/>
</dbReference>
<dbReference type="SMART" id="SM00304">
    <property type="entry name" value="HAMP"/>
    <property type="match status" value="1"/>
</dbReference>
<dbReference type="EMBL" id="QGGY01000002">
    <property type="protein sequence ID" value="PWJ78198.1"/>
    <property type="molecule type" value="Genomic_DNA"/>
</dbReference>
<feature type="transmembrane region" description="Helical" evidence="13">
    <location>
        <begin position="12"/>
        <end position="36"/>
    </location>
</feature>
<evidence type="ECO:0000256" key="1">
    <source>
        <dbReference type="ARBA" id="ARBA00004651"/>
    </source>
</evidence>
<keyword evidence="3" id="KW-0597">Phosphoprotein</keyword>
<evidence type="ECO:0000256" key="2">
    <source>
        <dbReference type="ARBA" id="ARBA00022475"/>
    </source>
</evidence>
<evidence type="ECO:0000256" key="10">
    <source>
        <dbReference type="ARBA" id="ARBA00023012"/>
    </source>
</evidence>
<organism evidence="15 16">
    <name type="scientific">Murimonas intestini</name>
    <dbReference type="NCBI Taxonomy" id="1337051"/>
    <lineage>
        <taxon>Bacteria</taxon>
        <taxon>Bacillati</taxon>
        <taxon>Bacillota</taxon>
        <taxon>Clostridia</taxon>
        <taxon>Lachnospirales</taxon>
        <taxon>Lachnospiraceae</taxon>
        <taxon>Murimonas</taxon>
    </lineage>
</organism>
<keyword evidence="4" id="KW-0808">Transferase</keyword>
<evidence type="ECO:0000256" key="13">
    <source>
        <dbReference type="SAM" id="Phobius"/>
    </source>
</evidence>
<dbReference type="Pfam" id="PF06580">
    <property type="entry name" value="His_kinase"/>
    <property type="match status" value="1"/>
</dbReference>
<keyword evidence="16" id="KW-1185">Reference proteome</keyword>
<name>A0AB73T8R2_9FIRM</name>
<dbReference type="Pfam" id="PF02518">
    <property type="entry name" value="HATPase_c"/>
    <property type="match status" value="1"/>
</dbReference>
<comment type="caution">
    <text evidence="15">The sequence shown here is derived from an EMBL/GenBank/DDBJ whole genome shotgun (WGS) entry which is preliminary data.</text>
</comment>
<sequence length="618" mass="71245">MTHLIKYRRPNRIFLELFIPVAILCMLVISIGYFVYYRQTITILQEKQEQETLQKFRQQDSGLDKINDEIDKIFNILLNNLIFTNVDNVDLFSQLNRLSGLKEGERITRLKHILAQMDGILEGYSQLVSIDIYTSDQNIISCSEAGTFYDFSGMGDYPLYRNGTYQNVMGKENDWYLFGANPLGDISISSRDKYNQDTNVITWAHKLFDVKGGSQIGMICLSIQEDYISDSYRYIFDSKEADFYLADIQSGEIISSLKSQEIGQECPYITEIGESVYGNLSAESEGERINVLYYRLSSADWLAVSVYPYSGYQKDTVLFRRIFSIILAVTLVSLFVILLLAVRKIMRPVEKLMEAMAQVQEGNLEYKVAGNWKNEVGLLVSSYNSMAQSVKNLIIQKERVQQEKTQQEILALRAQINPHFMLNTLNTIKCMAVMARAENVENSIVIFGKYIEALFRVQKAFHTIREEIDFLKNYIKIYNMRFGEVVKLELDVEDELWEIQIPRIVLQPVVENSLQHAFDYSDSKNVIRIAVTQRGEQIELLLQDNGRGMSLERLMELRIMVSNHREESTGEHVGIANVARRLYLYYGEQQDMQIISNEMGTTVCIRISRKCLRDTAGK</sequence>
<evidence type="ECO:0000256" key="3">
    <source>
        <dbReference type="ARBA" id="ARBA00022553"/>
    </source>
</evidence>
<dbReference type="GO" id="GO:0005524">
    <property type="term" value="F:ATP binding"/>
    <property type="evidence" value="ECO:0007669"/>
    <property type="project" value="UniProtKB-KW"/>
</dbReference>
<keyword evidence="9 13" id="KW-1133">Transmembrane helix</keyword>